<evidence type="ECO:0000313" key="1">
    <source>
        <dbReference type="EMBL" id="QEC69219.1"/>
    </source>
</evidence>
<dbReference type="KEGG" id="pgin:FRZ67_18575"/>
<dbReference type="Pfam" id="PF16250">
    <property type="entry name" value="DUF4907"/>
    <property type="match status" value="1"/>
</dbReference>
<sequence>MPGNCGFTTKKDTSKVAELVIGKMKKGIMPPTITRKELQKLKVIS</sequence>
<gene>
    <name evidence="1" type="ORF">FRZ67_18575</name>
</gene>
<keyword evidence="2" id="KW-1185">Reference proteome</keyword>
<dbReference type="AlphaFoldDB" id="A0A5B8VD72"/>
<dbReference type="RefSeq" id="WP_147192045.1">
    <property type="nucleotide sequence ID" value="NZ_CP042435.1"/>
</dbReference>
<reference evidence="1 2" key="1">
    <citation type="journal article" date="2016" name="Int. J. Syst. Evol. Microbiol.">
        <title>Panacibacter ginsenosidivorans gen. nov., sp. nov., with ginsenoside converting activity isolated from soil of a ginseng field.</title>
        <authorList>
            <person name="Siddiqi M.Z."/>
            <person name="Muhammad Shafi S."/>
            <person name="Choi K.D."/>
            <person name="Im W.T."/>
        </authorList>
    </citation>
    <scope>NUCLEOTIDE SEQUENCE [LARGE SCALE GENOMIC DNA]</scope>
    <source>
        <strain evidence="1 2">Gsoil1550</strain>
    </source>
</reference>
<dbReference type="EMBL" id="CP042435">
    <property type="protein sequence ID" value="QEC69219.1"/>
    <property type="molecule type" value="Genomic_DNA"/>
</dbReference>
<protein>
    <submittedName>
        <fullName evidence="1">DUF4907 domain-containing protein</fullName>
    </submittedName>
</protein>
<accession>A0A5B8VD72</accession>
<proteinExistence type="predicted"/>
<evidence type="ECO:0000313" key="2">
    <source>
        <dbReference type="Proteomes" id="UP000321533"/>
    </source>
</evidence>
<dbReference type="Proteomes" id="UP000321533">
    <property type="component" value="Chromosome"/>
</dbReference>
<name>A0A5B8VD72_9BACT</name>
<organism evidence="1 2">
    <name type="scientific">Panacibacter ginsenosidivorans</name>
    <dbReference type="NCBI Taxonomy" id="1813871"/>
    <lineage>
        <taxon>Bacteria</taxon>
        <taxon>Pseudomonadati</taxon>
        <taxon>Bacteroidota</taxon>
        <taxon>Chitinophagia</taxon>
        <taxon>Chitinophagales</taxon>
        <taxon>Chitinophagaceae</taxon>
        <taxon>Panacibacter</taxon>
    </lineage>
</organism>
<dbReference type="OrthoDB" id="674043at2"/>
<dbReference type="InterPro" id="IPR032593">
    <property type="entry name" value="DUF4907"/>
</dbReference>